<protein>
    <recommendedName>
        <fullName evidence="4">Asp/Glu/hydantoin racemase</fullName>
    </recommendedName>
</protein>
<dbReference type="Proteomes" id="UP000580517">
    <property type="component" value="Unassembled WGS sequence"/>
</dbReference>
<dbReference type="InterPro" id="IPR015942">
    <property type="entry name" value="Asp/Glu/hydantoin_racemase"/>
</dbReference>
<organism evidence="2 3">
    <name type="scientific">Allopusillimonas soli</name>
    <dbReference type="NCBI Taxonomy" id="659016"/>
    <lineage>
        <taxon>Bacteria</taxon>
        <taxon>Pseudomonadati</taxon>
        <taxon>Pseudomonadota</taxon>
        <taxon>Betaproteobacteria</taxon>
        <taxon>Burkholderiales</taxon>
        <taxon>Alcaligenaceae</taxon>
        <taxon>Allopusillimonas</taxon>
    </lineage>
</organism>
<evidence type="ECO:0000313" key="2">
    <source>
        <dbReference type="EMBL" id="NYT36481.1"/>
    </source>
</evidence>
<dbReference type="AlphaFoldDB" id="A0A853FD68"/>
<dbReference type="EMBL" id="JACCEW010000002">
    <property type="protein sequence ID" value="NYT36481.1"/>
    <property type="molecule type" value="Genomic_DNA"/>
</dbReference>
<evidence type="ECO:0000313" key="3">
    <source>
        <dbReference type="Proteomes" id="UP000580517"/>
    </source>
</evidence>
<name>A0A853FD68_9BURK</name>
<dbReference type="GO" id="GO:0047661">
    <property type="term" value="F:amino-acid racemase activity"/>
    <property type="evidence" value="ECO:0007669"/>
    <property type="project" value="InterPro"/>
</dbReference>
<dbReference type="InterPro" id="IPR053714">
    <property type="entry name" value="Iso_Racemase_Enz_sf"/>
</dbReference>
<evidence type="ECO:0000256" key="1">
    <source>
        <dbReference type="ARBA" id="ARBA00038414"/>
    </source>
</evidence>
<evidence type="ECO:0008006" key="4">
    <source>
        <dbReference type="Google" id="ProtNLM"/>
    </source>
</evidence>
<dbReference type="InterPro" id="IPR052186">
    <property type="entry name" value="Hydantoin_racemase-like"/>
</dbReference>
<proteinExistence type="inferred from homology"/>
<accession>A0A853FD68</accession>
<dbReference type="RefSeq" id="WP_129968455.1">
    <property type="nucleotide sequence ID" value="NZ_JACCEW010000002.1"/>
</dbReference>
<dbReference type="PANTHER" id="PTHR28047">
    <property type="entry name" value="PROTEIN DCG1"/>
    <property type="match status" value="1"/>
</dbReference>
<dbReference type="Pfam" id="PF01177">
    <property type="entry name" value="Asp_Glu_race"/>
    <property type="match status" value="1"/>
</dbReference>
<sequence length="264" mass="29611">MKIWYQLVSSESGMKHFLQATQKLCQDAALPDTAVEVRGTSQGALGDQFRLFWNYDVREIIDNALQIRKTGGYDAFVLANSLDPALVELREVMDIPVVSFMEVTCFHACTMGEKFGLIVPNEKMVPRYREIPIGYGLKDRLATVEAIEFSNIRGFDAVFTDEKLGDECIAQVKASARRCIEKGAEVVIPAGPHATLLAMRGIHQIDDVPIMDSYRLLLKSAEMVVAMKRLTGVHISRKLLYQAPSQDYIDRVADVRNIDALRRS</sequence>
<comment type="similarity">
    <text evidence="1">Belongs to the HyuE racemase family.</text>
</comment>
<keyword evidence="3" id="KW-1185">Reference proteome</keyword>
<dbReference type="OrthoDB" id="9791723at2"/>
<dbReference type="PANTHER" id="PTHR28047:SF5">
    <property type="entry name" value="PROTEIN DCG1"/>
    <property type="match status" value="1"/>
</dbReference>
<comment type="caution">
    <text evidence="2">The sequence shown here is derived from an EMBL/GenBank/DDBJ whole genome shotgun (WGS) entry which is preliminary data.</text>
</comment>
<dbReference type="Gene3D" id="3.40.50.12500">
    <property type="match status" value="1"/>
</dbReference>
<reference evidence="2 3" key="1">
    <citation type="submission" date="2020-07" db="EMBL/GenBank/DDBJ databases">
        <title>Taxonomic revisions and descriptions of new bacterial species based on genomic comparisons in the high-G+C-content subgroup of the family Alcaligenaceae.</title>
        <authorList>
            <person name="Szabo A."/>
            <person name="Felfoldi T."/>
        </authorList>
    </citation>
    <scope>NUCLEOTIDE SEQUENCE [LARGE SCALE GENOMIC DNA]</scope>
    <source>
        <strain evidence="2 3">DSM 25264</strain>
    </source>
</reference>
<gene>
    <name evidence="2" type="ORF">H0A68_06315</name>
</gene>